<name>A0A0R1P0Y8_9LACO</name>
<organism evidence="3 4">
    <name type="scientific">Limosilactobacillus frumenti DSM 13145</name>
    <dbReference type="NCBI Taxonomy" id="1423746"/>
    <lineage>
        <taxon>Bacteria</taxon>
        <taxon>Bacillati</taxon>
        <taxon>Bacillota</taxon>
        <taxon>Bacilli</taxon>
        <taxon>Lactobacillales</taxon>
        <taxon>Lactobacillaceae</taxon>
        <taxon>Limosilactobacillus</taxon>
    </lineage>
</organism>
<keyword evidence="4" id="KW-1185">Reference proteome</keyword>
<dbReference type="PROSITE" id="PS51257">
    <property type="entry name" value="PROKAR_LIPOPROTEIN"/>
    <property type="match status" value="1"/>
</dbReference>
<dbReference type="PATRIC" id="fig|1423746.3.peg.1362"/>
<evidence type="ECO:0000313" key="4">
    <source>
        <dbReference type="Proteomes" id="UP000051445"/>
    </source>
</evidence>
<evidence type="ECO:0000256" key="1">
    <source>
        <dbReference type="SAM" id="MobiDB-lite"/>
    </source>
</evidence>
<gene>
    <name evidence="3" type="ORF">FD27_GL001337</name>
</gene>
<feature type="chain" id="PRO_5006408770" description="Lipoprotein" evidence="2">
    <location>
        <begin position="28"/>
        <end position="176"/>
    </location>
</feature>
<accession>A0A0R1P0Y8</accession>
<dbReference type="AlphaFoldDB" id="A0A0R1P0Y8"/>
<feature type="compositionally biased region" description="Basic and acidic residues" evidence="1">
    <location>
        <begin position="38"/>
        <end position="49"/>
    </location>
</feature>
<reference evidence="3 4" key="1">
    <citation type="journal article" date="2015" name="Genome Announc.">
        <title>Expanding the biotechnology potential of lactobacilli through comparative genomics of 213 strains and associated genera.</title>
        <authorList>
            <person name="Sun Z."/>
            <person name="Harris H.M."/>
            <person name="McCann A."/>
            <person name="Guo C."/>
            <person name="Argimon S."/>
            <person name="Zhang W."/>
            <person name="Yang X."/>
            <person name="Jeffery I.B."/>
            <person name="Cooney J.C."/>
            <person name="Kagawa T.F."/>
            <person name="Liu W."/>
            <person name="Song Y."/>
            <person name="Salvetti E."/>
            <person name="Wrobel A."/>
            <person name="Rasinkangas P."/>
            <person name="Parkhill J."/>
            <person name="Rea M.C."/>
            <person name="O'Sullivan O."/>
            <person name="Ritari J."/>
            <person name="Douillard F.P."/>
            <person name="Paul Ross R."/>
            <person name="Yang R."/>
            <person name="Briner A.E."/>
            <person name="Felis G.E."/>
            <person name="de Vos W.M."/>
            <person name="Barrangou R."/>
            <person name="Klaenhammer T.R."/>
            <person name="Caufield P.W."/>
            <person name="Cui Y."/>
            <person name="Zhang H."/>
            <person name="O'Toole P.W."/>
        </authorList>
    </citation>
    <scope>NUCLEOTIDE SEQUENCE [LARGE SCALE GENOMIC DNA]</scope>
    <source>
        <strain evidence="3 4">DSM 13145</strain>
    </source>
</reference>
<dbReference type="EMBL" id="AZER01000024">
    <property type="protein sequence ID" value="KRL26199.1"/>
    <property type="molecule type" value="Genomic_DNA"/>
</dbReference>
<feature type="compositionally biased region" description="Low complexity" evidence="1">
    <location>
        <begin position="51"/>
        <end position="76"/>
    </location>
</feature>
<feature type="compositionally biased region" description="Polar residues" evidence="1">
    <location>
        <begin position="77"/>
        <end position="109"/>
    </location>
</feature>
<feature type="signal peptide" evidence="2">
    <location>
        <begin position="1"/>
        <end position="27"/>
    </location>
</feature>
<dbReference type="Proteomes" id="UP000051445">
    <property type="component" value="Unassembled WGS sequence"/>
</dbReference>
<feature type="region of interest" description="Disordered" evidence="1">
    <location>
        <begin position="33"/>
        <end position="110"/>
    </location>
</feature>
<comment type="caution">
    <text evidence="3">The sequence shown here is derived from an EMBL/GenBank/DDBJ whole genome shotgun (WGS) entry which is preliminary data.</text>
</comment>
<evidence type="ECO:0008006" key="5">
    <source>
        <dbReference type="Google" id="ProtNLM"/>
    </source>
</evidence>
<sequence>MTMKESVNMPKKLLTLFAAGAMTMALAACGNENTTSHKSADHARSEKVVKHSSSVTKSESSAITASSQSGSTTTSSKNAAANYSVAKSNGATSSKVKSNQTASTRSPMTAQDAKDIVKEHLLAVINDAGINGKPKPNVPSMDEIDSYTTTQNGMNDWTVSGNGHTYHVTATSVTEE</sequence>
<evidence type="ECO:0000313" key="3">
    <source>
        <dbReference type="EMBL" id="KRL26199.1"/>
    </source>
</evidence>
<proteinExistence type="predicted"/>
<evidence type="ECO:0000256" key="2">
    <source>
        <dbReference type="SAM" id="SignalP"/>
    </source>
</evidence>
<dbReference type="STRING" id="1423746.FD27_GL001337"/>
<keyword evidence="2" id="KW-0732">Signal</keyword>
<protein>
    <recommendedName>
        <fullName evidence="5">Lipoprotein</fullName>
    </recommendedName>
</protein>